<dbReference type="GO" id="GO:0022857">
    <property type="term" value="F:transmembrane transporter activity"/>
    <property type="evidence" value="ECO:0007669"/>
    <property type="project" value="InterPro"/>
</dbReference>
<evidence type="ECO:0000313" key="9">
    <source>
        <dbReference type="Proteomes" id="UP000235786"/>
    </source>
</evidence>
<dbReference type="SUPFAM" id="SSF103473">
    <property type="entry name" value="MFS general substrate transporter"/>
    <property type="match status" value="1"/>
</dbReference>
<evidence type="ECO:0000256" key="4">
    <source>
        <dbReference type="ARBA" id="ARBA00023136"/>
    </source>
</evidence>
<feature type="transmembrane region" description="Helical" evidence="6">
    <location>
        <begin position="231"/>
        <end position="251"/>
    </location>
</feature>
<dbReference type="CDD" id="cd17502">
    <property type="entry name" value="MFS_Azr1_MDR_like"/>
    <property type="match status" value="1"/>
</dbReference>
<reference evidence="8 9" key="1">
    <citation type="submission" date="2016-04" db="EMBL/GenBank/DDBJ databases">
        <title>A degradative enzymes factory behind the ericoid mycorrhizal symbiosis.</title>
        <authorList>
            <consortium name="DOE Joint Genome Institute"/>
            <person name="Martino E."/>
            <person name="Morin E."/>
            <person name="Grelet G."/>
            <person name="Kuo A."/>
            <person name="Kohler A."/>
            <person name="Daghino S."/>
            <person name="Barry K."/>
            <person name="Choi C."/>
            <person name="Cichocki N."/>
            <person name="Clum A."/>
            <person name="Copeland A."/>
            <person name="Hainaut M."/>
            <person name="Haridas S."/>
            <person name="Labutti K."/>
            <person name="Lindquist E."/>
            <person name="Lipzen A."/>
            <person name="Khouja H.-R."/>
            <person name="Murat C."/>
            <person name="Ohm R."/>
            <person name="Olson A."/>
            <person name="Spatafora J."/>
            <person name="Veneault-Fourrey C."/>
            <person name="Henrissat B."/>
            <person name="Grigoriev I."/>
            <person name="Martin F."/>
            <person name="Perotto S."/>
        </authorList>
    </citation>
    <scope>NUCLEOTIDE SEQUENCE [LARGE SCALE GENOMIC DNA]</scope>
    <source>
        <strain evidence="8 9">F</strain>
    </source>
</reference>
<gene>
    <name evidence="8" type="ORF">L207DRAFT_505367</name>
</gene>
<feature type="transmembrane region" description="Helical" evidence="6">
    <location>
        <begin position="289"/>
        <end position="308"/>
    </location>
</feature>
<dbReference type="PANTHER" id="PTHR23501">
    <property type="entry name" value="MAJOR FACILITATOR SUPERFAMILY"/>
    <property type="match status" value="1"/>
</dbReference>
<keyword evidence="3 6" id="KW-1133">Transmembrane helix</keyword>
<proteinExistence type="predicted"/>
<evidence type="ECO:0000256" key="6">
    <source>
        <dbReference type="SAM" id="Phobius"/>
    </source>
</evidence>
<dbReference type="PRINTS" id="PR01036">
    <property type="entry name" value="TCRTETB"/>
</dbReference>
<feature type="compositionally biased region" description="Polar residues" evidence="5">
    <location>
        <begin position="18"/>
        <end position="27"/>
    </location>
</feature>
<dbReference type="FunFam" id="1.20.1720.10:FF:000012">
    <property type="entry name" value="MFS toxin efflux pump (AflT)"/>
    <property type="match status" value="1"/>
</dbReference>
<keyword evidence="2 6" id="KW-0812">Transmembrane</keyword>
<feature type="compositionally biased region" description="Low complexity" evidence="5">
    <location>
        <begin position="136"/>
        <end position="146"/>
    </location>
</feature>
<feature type="transmembrane region" description="Helical" evidence="6">
    <location>
        <begin position="561"/>
        <end position="580"/>
    </location>
</feature>
<feature type="compositionally biased region" description="Basic and acidic residues" evidence="5">
    <location>
        <begin position="31"/>
        <end position="47"/>
    </location>
</feature>
<evidence type="ECO:0000256" key="3">
    <source>
        <dbReference type="ARBA" id="ARBA00022989"/>
    </source>
</evidence>
<feature type="transmembrane region" description="Helical" evidence="6">
    <location>
        <begin position="496"/>
        <end position="514"/>
    </location>
</feature>
<feature type="transmembrane region" description="Helical" evidence="6">
    <location>
        <begin position="429"/>
        <end position="450"/>
    </location>
</feature>
<evidence type="ECO:0000256" key="2">
    <source>
        <dbReference type="ARBA" id="ARBA00022692"/>
    </source>
</evidence>
<dbReference type="OrthoDB" id="10021397at2759"/>
<dbReference type="GO" id="GO:0005886">
    <property type="term" value="C:plasma membrane"/>
    <property type="evidence" value="ECO:0007669"/>
    <property type="project" value="TreeGrafter"/>
</dbReference>
<feature type="transmembrane region" description="Helical" evidence="6">
    <location>
        <begin position="470"/>
        <end position="489"/>
    </location>
</feature>
<dbReference type="InterPro" id="IPR036259">
    <property type="entry name" value="MFS_trans_sf"/>
</dbReference>
<feature type="transmembrane region" description="Helical" evidence="6">
    <location>
        <begin position="361"/>
        <end position="378"/>
    </location>
</feature>
<evidence type="ECO:0000259" key="7">
    <source>
        <dbReference type="PROSITE" id="PS50850"/>
    </source>
</evidence>
<dbReference type="Pfam" id="PF07690">
    <property type="entry name" value="MFS_1"/>
    <property type="match status" value="1"/>
</dbReference>
<feature type="transmembrane region" description="Helical" evidence="6">
    <location>
        <begin position="526"/>
        <end position="549"/>
    </location>
</feature>
<dbReference type="Gene3D" id="1.20.1250.20">
    <property type="entry name" value="MFS general substrate transporter like domains"/>
    <property type="match status" value="1"/>
</dbReference>
<dbReference type="Gene3D" id="1.20.1720.10">
    <property type="entry name" value="Multidrug resistance protein D"/>
    <property type="match status" value="1"/>
</dbReference>
<comment type="subcellular location">
    <subcellularLocation>
        <location evidence="1">Membrane</location>
        <topology evidence="1">Multi-pass membrane protein</topology>
    </subcellularLocation>
</comment>
<feature type="compositionally biased region" description="Polar residues" evidence="5">
    <location>
        <begin position="1"/>
        <end position="11"/>
    </location>
</feature>
<protein>
    <submittedName>
        <fullName evidence="8">MFS general substrate transporter</fullName>
    </submittedName>
</protein>
<dbReference type="InterPro" id="IPR020846">
    <property type="entry name" value="MFS_dom"/>
</dbReference>
<dbReference type="InterPro" id="IPR011701">
    <property type="entry name" value="MFS"/>
</dbReference>
<feature type="domain" description="Major facilitator superfamily (MFS) profile" evidence="7">
    <location>
        <begin position="167"/>
        <end position="654"/>
    </location>
</feature>
<feature type="region of interest" description="Disordered" evidence="5">
    <location>
        <begin position="1"/>
        <end position="63"/>
    </location>
</feature>
<name>A0A2J6SC41_HYAVF</name>
<feature type="compositionally biased region" description="Basic and acidic residues" evidence="5">
    <location>
        <begin position="110"/>
        <end position="121"/>
    </location>
</feature>
<evidence type="ECO:0000256" key="5">
    <source>
        <dbReference type="SAM" id="MobiDB-lite"/>
    </source>
</evidence>
<dbReference type="Proteomes" id="UP000235786">
    <property type="component" value="Unassembled WGS sequence"/>
</dbReference>
<feature type="transmembrane region" description="Helical" evidence="6">
    <location>
        <begin position="390"/>
        <end position="408"/>
    </location>
</feature>
<evidence type="ECO:0000256" key="1">
    <source>
        <dbReference type="ARBA" id="ARBA00004141"/>
    </source>
</evidence>
<keyword evidence="4 6" id="KW-0472">Membrane</keyword>
<dbReference type="FunFam" id="1.20.1250.20:FF:000196">
    <property type="entry name" value="MFS toxin efflux pump (AflT)"/>
    <property type="match status" value="1"/>
</dbReference>
<dbReference type="AlphaFoldDB" id="A0A2J6SC41"/>
<sequence length="664" mass="70381">MVSLSGSSVTATEPAVLPSSTAESVPTTPAGDEKHNPTSPVEDEKRPSTSRRPSLPHHASSPIPTEAAVLGAVLGAAGFVLEDEEKADAAATAFKHHQSPAATPPPHENGTAHEEKQRHVVAENGVPTTGTGTGTGATTETELTQGESEEEADDEVVFPGNTQLALLTFGLCVATFTVALDNTIIATAIPKITSVFDSLDDVGWYGSSYLLTTTALQPSFGRIYTYFNVKYVYMFALVLFELGSVICAAAKNSVMLIVGRAVAGAGASALFSGAMTIVGFTVPLKKRPIYMASISSMFGIASVVGPLLGGVFTDKLTWRWCFWINLPFGGIALATVFFFFKPPERKSSGFTTKQKILEIDLVGALFLICAIVCLLLALQWGGSTYPWHDSKVWGCMVGFGLLIIIFIAQQFRRGERATIPPRIFGQRTVLFACLYSAFMSMGLYTHIFYLPFYFQAVKGTTAEQSGIRTIPYLGSIIISSIIVGGGITAIGWYKPFMIVGGAIFTVGAGMIYTLEVPDKAAKWIGYQLLSGFGAGGGVQIPFIAVQVVLSSKDMPTGNAMAIFFNSLGGAIAISIAQNIFSNGLKSNLPKYAPDVNPETVINAGAAYLRKVVSPADLPGVLLAYMDGLKQAFIISIACGAIATICACFVEWKSVKGKKLAPVAA</sequence>
<organism evidence="8 9">
    <name type="scientific">Hyaloscypha variabilis (strain UAMH 11265 / GT02V1 / F)</name>
    <name type="common">Meliniomyces variabilis</name>
    <dbReference type="NCBI Taxonomy" id="1149755"/>
    <lineage>
        <taxon>Eukaryota</taxon>
        <taxon>Fungi</taxon>
        <taxon>Dikarya</taxon>
        <taxon>Ascomycota</taxon>
        <taxon>Pezizomycotina</taxon>
        <taxon>Leotiomycetes</taxon>
        <taxon>Helotiales</taxon>
        <taxon>Hyaloscyphaceae</taxon>
        <taxon>Hyaloscypha</taxon>
        <taxon>Hyaloscypha variabilis</taxon>
    </lineage>
</organism>
<keyword evidence="9" id="KW-1185">Reference proteome</keyword>
<feature type="region of interest" description="Disordered" evidence="5">
    <location>
        <begin position="89"/>
        <end position="153"/>
    </location>
</feature>
<feature type="transmembrane region" description="Helical" evidence="6">
    <location>
        <begin position="631"/>
        <end position="649"/>
    </location>
</feature>
<dbReference type="EMBL" id="KZ613937">
    <property type="protein sequence ID" value="PMD48339.1"/>
    <property type="molecule type" value="Genomic_DNA"/>
</dbReference>
<feature type="transmembrane region" description="Helical" evidence="6">
    <location>
        <begin position="257"/>
        <end position="282"/>
    </location>
</feature>
<feature type="transmembrane region" description="Helical" evidence="6">
    <location>
        <begin position="320"/>
        <end position="340"/>
    </location>
</feature>
<accession>A0A2J6SC41</accession>
<evidence type="ECO:0000313" key="8">
    <source>
        <dbReference type="EMBL" id="PMD48339.1"/>
    </source>
</evidence>
<dbReference type="PROSITE" id="PS50850">
    <property type="entry name" value="MFS"/>
    <property type="match status" value="1"/>
</dbReference>
<dbReference type="PANTHER" id="PTHR23501:SF198">
    <property type="entry name" value="AZOLE RESISTANCE PROTEIN 1-RELATED"/>
    <property type="match status" value="1"/>
</dbReference>